<keyword evidence="4" id="KW-1185">Reference proteome</keyword>
<evidence type="ECO:0000313" key="4">
    <source>
        <dbReference type="Proteomes" id="UP000828390"/>
    </source>
</evidence>
<dbReference type="PANTHER" id="PTHR19290">
    <property type="entry name" value="BASIC HELIX-LOOP-HELIX PROTEIN NEUROGENIN-RELATED"/>
    <property type="match status" value="1"/>
</dbReference>
<accession>A0A9D4QU90</accession>
<dbReference type="InterPro" id="IPR011598">
    <property type="entry name" value="bHLH_dom"/>
</dbReference>
<dbReference type="Pfam" id="PF00010">
    <property type="entry name" value="HLH"/>
    <property type="match status" value="1"/>
</dbReference>
<feature type="region of interest" description="Disordered" evidence="1">
    <location>
        <begin position="80"/>
        <end position="121"/>
    </location>
</feature>
<feature type="region of interest" description="Disordered" evidence="1">
    <location>
        <begin position="187"/>
        <end position="208"/>
    </location>
</feature>
<dbReference type="Proteomes" id="UP000828390">
    <property type="component" value="Unassembled WGS sequence"/>
</dbReference>
<reference evidence="3" key="2">
    <citation type="submission" date="2020-11" db="EMBL/GenBank/DDBJ databases">
        <authorList>
            <person name="McCartney M.A."/>
            <person name="Auch B."/>
            <person name="Kono T."/>
            <person name="Mallez S."/>
            <person name="Becker A."/>
            <person name="Gohl D.M."/>
            <person name="Silverstein K.A.T."/>
            <person name="Koren S."/>
            <person name="Bechman K.B."/>
            <person name="Herman A."/>
            <person name="Abrahante J.E."/>
            <person name="Garbe J."/>
        </authorList>
    </citation>
    <scope>NUCLEOTIDE SEQUENCE</scope>
    <source>
        <strain evidence="3">Duluth1</strain>
        <tissue evidence="3">Whole animal</tissue>
    </source>
</reference>
<dbReference type="GO" id="GO:0000981">
    <property type="term" value="F:DNA-binding transcription factor activity, RNA polymerase II-specific"/>
    <property type="evidence" value="ECO:0007669"/>
    <property type="project" value="TreeGrafter"/>
</dbReference>
<dbReference type="GO" id="GO:0070888">
    <property type="term" value="F:E-box binding"/>
    <property type="evidence" value="ECO:0007669"/>
    <property type="project" value="TreeGrafter"/>
</dbReference>
<protein>
    <recommendedName>
        <fullName evidence="2">BHLH domain-containing protein</fullName>
    </recommendedName>
</protein>
<feature type="compositionally biased region" description="Basic and acidic residues" evidence="1">
    <location>
        <begin position="80"/>
        <end position="90"/>
    </location>
</feature>
<dbReference type="PROSITE" id="PS50888">
    <property type="entry name" value="BHLH"/>
    <property type="match status" value="1"/>
</dbReference>
<dbReference type="GO" id="GO:0061564">
    <property type="term" value="P:axon development"/>
    <property type="evidence" value="ECO:0007669"/>
    <property type="project" value="TreeGrafter"/>
</dbReference>
<dbReference type="GO" id="GO:0046983">
    <property type="term" value="F:protein dimerization activity"/>
    <property type="evidence" value="ECO:0007669"/>
    <property type="project" value="InterPro"/>
</dbReference>
<sequence length="328" mass="37022">MLGYHTDALALESRCSAGLSTSNTMLRSCAFLQDAPVYGYVPQNFNENGFSSDSDQEKISVRNAWLTEDGSFVHACIKRESSRDAQETPNKRQRCSKARGRKRDPEVAQTLQQKSRRTMANDRERTRMHTLNNALENLKRVLPNCGEDSKLTKIETLRMASNYIFVLTETLNMMDRGEFVHTKKTNKAPDMNASLPMSTTNPSTRSERLGDPYVDPSNERFDENVVQPLPSIISRTVKRSSSLPGMPQNTMKLEQISQADAPETRLIIELSQCYKTGNDSMKPLPSLSSLSTSAFHRDLITSSTDDFRDNFVCSEAPTNSLFSCRYFR</sequence>
<evidence type="ECO:0000313" key="3">
    <source>
        <dbReference type="EMBL" id="KAH3843253.1"/>
    </source>
</evidence>
<dbReference type="SUPFAM" id="SSF47459">
    <property type="entry name" value="HLH, helix-loop-helix DNA-binding domain"/>
    <property type="match status" value="1"/>
</dbReference>
<dbReference type="AlphaFoldDB" id="A0A9D4QU90"/>
<feature type="compositionally biased region" description="Polar residues" evidence="1">
    <location>
        <begin position="195"/>
        <end position="204"/>
    </location>
</feature>
<evidence type="ECO:0000256" key="1">
    <source>
        <dbReference type="SAM" id="MobiDB-lite"/>
    </source>
</evidence>
<name>A0A9D4QU90_DREPO</name>
<dbReference type="SMART" id="SM00353">
    <property type="entry name" value="HLH"/>
    <property type="match status" value="1"/>
</dbReference>
<proteinExistence type="predicted"/>
<dbReference type="GO" id="GO:0007423">
    <property type="term" value="P:sensory organ development"/>
    <property type="evidence" value="ECO:0007669"/>
    <property type="project" value="TreeGrafter"/>
</dbReference>
<dbReference type="Gene3D" id="4.10.280.10">
    <property type="entry name" value="Helix-loop-helix DNA-binding domain"/>
    <property type="match status" value="1"/>
</dbReference>
<feature type="compositionally biased region" description="Basic residues" evidence="1">
    <location>
        <begin position="91"/>
        <end position="102"/>
    </location>
</feature>
<dbReference type="PANTHER" id="PTHR19290:SF94">
    <property type="entry name" value="NEUROGENIN-3"/>
    <property type="match status" value="1"/>
</dbReference>
<reference evidence="3" key="1">
    <citation type="journal article" date="2019" name="bioRxiv">
        <title>The Genome of the Zebra Mussel, Dreissena polymorpha: A Resource for Invasive Species Research.</title>
        <authorList>
            <person name="McCartney M.A."/>
            <person name="Auch B."/>
            <person name="Kono T."/>
            <person name="Mallez S."/>
            <person name="Zhang Y."/>
            <person name="Obille A."/>
            <person name="Becker A."/>
            <person name="Abrahante J.E."/>
            <person name="Garbe J."/>
            <person name="Badalamenti J.P."/>
            <person name="Herman A."/>
            <person name="Mangelson H."/>
            <person name="Liachko I."/>
            <person name="Sullivan S."/>
            <person name="Sone E.D."/>
            <person name="Koren S."/>
            <person name="Silverstein K.A.T."/>
            <person name="Beckman K.B."/>
            <person name="Gohl D.M."/>
        </authorList>
    </citation>
    <scope>NUCLEOTIDE SEQUENCE</scope>
    <source>
        <strain evidence="3">Duluth1</strain>
        <tissue evidence="3">Whole animal</tissue>
    </source>
</reference>
<dbReference type="GO" id="GO:0045944">
    <property type="term" value="P:positive regulation of transcription by RNA polymerase II"/>
    <property type="evidence" value="ECO:0007669"/>
    <property type="project" value="TreeGrafter"/>
</dbReference>
<organism evidence="3 4">
    <name type="scientific">Dreissena polymorpha</name>
    <name type="common">Zebra mussel</name>
    <name type="synonym">Mytilus polymorpha</name>
    <dbReference type="NCBI Taxonomy" id="45954"/>
    <lineage>
        <taxon>Eukaryota</taxon>
        <taxon>Metazoa</taxon>
        <taxon>Spiralia</taxon>
        <taxon>Lophotrochozoa</taxon>
        <taxon>Mollusca</taxon>
        <taxon>Bivalvia</taxon>
        <taxon>Autobranchia</taxon>
        <taxon>Heteroconchia</taxon>
        <taxon>Euheterodonta</taxon>
        <taxon>Imparidentia</taxon>
        <taxon>Neoheterodontei</taxon>
        <taxon>Myida</taxon>
        <taxon>Dreissenoidea</taxon>
        <taxon>Dreissenidae</taxon>
        <taxon>Dreissena</taxon>
    </lineage>
</organism>
<evidence type="ECO:0000259" key="2">
    <source>
        <dbReference type="PROSITE" id="PS50888"/>
    </source>
</evidence>
<dbReference type="InterPro" id="IPR036638">
    <property type="entry name" value="HLH_DNA-bd_sf"/>
</dbReference>
<dbReference type="EMBL" id="JAIWYP010000004">
    <property type="protein sequence ID" value="KAH3843253.1"/>
    <property type="molecule type" value="Genomic_DNA"/>
</dbReference>
<gene>
    <name evidence="3" type="ORF">DPMN_116765</name>
</gene>
<dbReference type="InterPro" id="IPR050359">
    <property type="entry name" value="bHLH_transcription_factors"/>
</dbReference>
<feature type="domain" description="BHLH" evidence="2">
    <location>
        <begin position="115"/>
        <end position="167"/>
    </location>
</feature>
<dbReference type="GO" id="GO:0005634">
    <property type="term" value="C:nucleus"/>
    <property type="evidence" value="ECO:0007669"/>
    <property type="project" value="TreeGrafter"/>
</dbReference>
<comment type="caution">
    <text evidence="3">The sequence shown here is derived from an EMBL/GenBank/DDBJ whole genome shotgun (WGS) entry which is preliminary data.</text>
</comment>